<protein>
    <submittedName>
        <fullName evidence="2">Uncharacterized protein</fullName>
    </submittedName>
</protein>
<feature type="compositionally biased region" description="Basic residues" evidence="1">
    <location>
        <begin position="547"/>
        <end position="557"/>
    </location>
</feature>
<dbReference type="KEGG" id="fer:FNB15_03595"/>
<name>A0A516GXZ3_9PROT</name>
<proteinExistence type="predicted"/>
<dbReference type="RefSeq" id="WP_144067399.1">
    <property type="nucleotide sequence ID" value="NZ_CP041636.1"/>
</dbReference>
<dbReference type="OrthoDB" id="7199783at2"/>
<evidence type="ECO:0000313" key="2">
    <source>
        <dbReference type="EMBL" id="QDO96418.1"/>
    </source>
</evidence>
<keyword evidence="3" id="KW-1185">Reference proteome</keyword>
<dbReference type="Gene3D" id="3.30.930.30">
    <property type="match status" value="1"/>
</dbReference>
<evidence type="ECO:0000256" key="1">
    <source>
        <dbReference type="SAM" id="MobiDB-lite"/>
    </source>
</evidence>
<dbReference type="Proteomes" id="UP000317496">
    <property type="component" value="Chromosome"/>
</dbReference>
<feature type="region of interest" description="Disordered" evidence="1">
    <location>
        <begin position="314"/>
        <end position="446"/>
    </location>
</feature>
<sequence length="557" mass="61661">MKANRLNYESGLPSIKARVEEEWRIGRLEDDDDIATMLKRILGQTRRQGLSTGGPTRTFHLNVKSFKVVAPRRGRPNSSRPGEDQGKIHRHSGGQSPKLRRRVLLKLSYIQRTDAYKQHTDLLAVGGSPAHAMLSCAFALAAGSARSNANIFYTLVVELPRGIDTEQCRQVGDALAQHFASRLCPATYAIHDPDRPHLHLIVAARPCREISAGYWVAECQGRMGHPGFRLFNGRAEIREFRNTVADMINEICQPEVKFHPGRRAATGLSGDPERRLIRNELRRQFNGIKWFVLEQATRLRNSRLVDTVQTNDNIAASSKPGNAPSIRFRAPAAPGGAQPQMTSDREFPPAVIRGSRPAGEIQITRSDRSSGPEAPPRIHPSRPKTPQGPIQQTDSGFKPGVTKPTNQASTRGIFPPNSHPVEPRSKFKRPPPSGMAPGGSALRPPVSTSDIETLVAISKRIWRDPAAETEGQHHSRLRAMPRAKLEQAQRCTLRLIELYAPQSAGASSQIQEVLEMLRQGNRVSATILAEPERMPPRRNGKASVNASKRKRPGDREQ</sequence>
<dbReference type="EMBL" id="CP041636">
    <property type="protein sequence ID" value="QDO96418.1"/>
    <property type="molecule type" value="Genomic_DNA"/>
</dbReference>
<gene>
    <name evidence="2" type="ORF">FNB15_03595</name>
</gene>
<organism evidence="2 3">
    <name type="scientific">Ferrovibrio terrae</name>
    <dbReference type="NCBI Taxonomy" id="2594003"/>
    <lineage>
        <taxon>Bacteria</taxon>
        <taxon>Pseudomonadati</taxon>
        <taxon>Pseudomonadota</taxon>
        <taxon>Alphaproteobacteria</taxon>
        <taxon>Rhodospirillales</taxon>
        <taxon>Rhodospirillaceae</taxon>
        <taxon>Ferrovibrio</taxon>
    </lineage>
</organism>
<accession>A0A516GXZ3</accession>
<feature type="region of interest" description="Disordered" evidence="1">
    <location>
        <begin position="70"/>
        <end position="96"/>
    </location>
</feature>
<evidence type="ECO:0000313" key="3">
    <source>
        <dbReference type="Proteomes" id="UP000317496"/>
    </source>
</evidence>
<reference evidence="2 3" key="1">
    <citation type="submission" date="2019-07" db="EMBL/GenBank/DDBJ databases">
        <title>Genome sequencing for Ferrovibrio sp. K5.</title>
        <authorList>
            <person name="Park S.-J."/>
        </authorList>
    </citation>
    <scope>NUCLEOTIDE SEQUENCE [LARGE SCALE GENOMIC DNA]</scope>
    <source>
        <strain evidence="2 3">K5</strain>
    </source>
</reference>
<feature type="compositionally biased region" description="Low complexity" evidence="1">
    <location>
        <begin position="330"/>
        <end position="340"/>
    </location>
</feature>
<feature type="region of interest" description="Disordered" evidence="1">
    <location>
        <begin position="526"/>
        <end position="557"/>
    </location>
</feature>
<dbReference type="AlphaFoldDB" id="A0A516GXZ3"/>